<dbReference type="GO" id="GO:0007204">
    <property type="term" value="P:positive regulation of cytosolic calcium ion concentration"/>
    <property type="evidence" value="ECO:0007669"/>
    <property type="project" value="TreeGrafter"/>
</dbReference>
<comment type="subcellular location">
    <subcellularLocation>
        <location evidence="1">Cell membrane</location>
        <topology evidence="1">Multi-pass membrane protein</topology>
    </subcellularLocation>
</comment>
<dbReference type="GO" id="GO:0004960">
    <property type="term" value="F:thromboxane receptor activity"/>
    <property type="evidence" value="ECO:0007669"/>
    <property type="project" value="InterPro"/>
</dbReference>
<dbReference type="InterPro" id="IPR001105">
    <property type="entry name" value="Thbox_rcpt"/>
</dbReference>
<feature type="transmembrane region" description="Helical" evidence="15">
    <location>
        <begin position="35"/>
        <end position="59"/>
    </location>
</feature>
<evidence type="ECO:0000256" key="13">
    <source>
        <dbReference type="ARBA" id="ARBA00029815"/>
    </source>
</evidence>
<dbReference type="InterPro" id="IPR017452">
    <property type="entry name" value="GPCR_Rhodpsn_7TM"/>
</dbReference>
<evidence type="ECO:0000313" key="18">
    <source>
        <dbReference type="Proteomes" id="UP000606274"/>
    </source>
</evidence>
<keyword evidence="5 15" id="KW-0812">Transmembrane</keyword>
<dbReference type="GO" id="GO:0007189">
    <property type="term" value="P:adenylate cyclase-activating G protein-coupled receptor signaling pathway"/>
    <property type="evidence" value="ECO:0007669"/>
    <property type="project" value="TreeGrafter"/>
</dbReference>
<keyword evidence="9" id="KW-1015">Disulfide bond</keyword>
<dbReference type="PRINTS" id="PR01788">
    <property type="entry name" value="PROSTANOIDR"/>
</dbReference>
<feature type="transmembrane region" description="Helical" evidence="15">
    <location>
        <begin position="115"/>
        <end position="136"/>
    </location>
</feature>
<evidence type="ECO:0000256" key="10">
    <source>
        <dbReference type="ARBA" id="ARBA00023170"/>
    </source>
</evidence>
<dbReference type="GO" id="GO:0045907">
    <property type="term" value="P:positive regulation of vasoconstriction"/>
    <property type="evidence" value="ECO:0007669"/>
    <property type="project" value="TreeGrafter"/>
</dbReference>
<evidence type="ECO:0000256" key="6">
    <source>
        <dbReference type="ARBA" id="ARBA00022989"/>
    </source>
</evidence>
<feature type="domain" description="G-protein coupled receptors family 1 profile" evidence="16">
    <location>
        <begin position="48"/>
        <end position="305"/>
    </location>
</feature>
<dbReference type="AlphaFoldDB" id="A0A8T0B8B2"/>
<evidence type="ECO:0000259" key="16">
    <source>
        <dbReference type="PROSITE" id="PS50262"/>
    </source>
</evidence>
<dbReference type="GO" id="GO:0006954">
    <property type="term" value="P:inflammatory response"/>
    <property type="evidence" value="ECO:0007669"/>
    <property type="project" value="TreeGrafter"/>
</dbReference>
<feature type="transmembrane region" description="Helical" evidence="15">
    <location>
        <begin position="254"/>
        <end position="277"/>
    </location>
</feature>
<evidence type="ECO:0000256" key="2">
    <source>
        <dbReference type="ARBA" id="ARBA00017628"/>
    </source>
</evidence>
<dbReference type="GO" id="GO:0045777">
    <property type="term" value="P:positive regulation of blood pressure"/>
    <property type="evidence" value="ECO:0007669"/>
    <property type="project" value="TreeGrafter"/>
</dbReference>
<feature type="compositionally biased region" description="Polar residues" evidence="14">
    <location>
        <begin position="348"/>
        <end position="358"/>
    </location>
</feature>
<gene>
    <name evidence="17" type="ORF">HF521_022069</name>
</gene>
<evidence type="ECO:0000256" key="3">
    <source>
        <dbReference type="ARBA" id="ARBA00022475"/>
    </source>
</evidence>
<name>A0A8T0B8B2_SILME</name>
<evidence type="ECO:0000256" key="4">
    <source>
        <dbReference type="ARBA" id="ARBA00022553"/>
    </source>
</evidence>
<feature type="region of interest" description="Disordered" evidence="14">
    <location>
        <begin position="348"/>
        <end position="375"/>
    </location>
</feature>
<evidence type="ECO:0000256" key="1">
    <source>
        <dbReference type="ARBA" id="ARBA00004651"/>
    </source>
</evidence>
<keyword evidence="6 15" id="KW-1133">Transmembrane helix</keyword>
<protein>
    <recommendedName>
        <fullName evidence="2">Thromboxane A2 receptor</fullName>
    </recommendedName>
    <alternativeName>
        <fullName evidence="13">Prostanoid TP receptor</fullName>
    </alternativeName>
</protein>
<accession>A0A8T0B8B2</accession>
<keyword evidence="11" id="KW-0325">Glycoprotein</keyword>
<reference evidence="17" key="1">
    <citation type="submission" date="2020-08" db="EMBL/GenBank/DDBJ databases">
        <title>Chromosome-level assembly of Southern catfish (Silurus meridionalis) provides insights into visual adaptation to the nocturnal and benthic lifestyles.</title>
        <authorList>
            <person name="Zhang Y."/>
            <person name="Wang D."/>
            <person name="Peng Z."/>
        </authorList>
    </citation>
    <scope>NUCLEOTIDE SEQUENCE</scope>
    <source>
        <strain evidence="17">SWU-2019-XX</strain>
        <tissue evidence="17">Muscle</tissue>
    </source>
</reference>
<keyword evidence="8 15" id="KW-0472">Membrane</keyword>
<dbReference type="OrthoDB" id="8631411at2759"/>
<proteinExistence type="predicted"/>
<comment type="caution">
    <text evidence="17">The sequence shown here is derived from an EMBL/GenBank/DDBJ whole genome shotgun (WGS) entry which is preliminary data.</text>
</comment>
<dbReference type="FunFam" id="1.20.1070.10:FF:000163">
    <property type="entry name" value="Thromboxane A2 receptor"/>
    <property type="match status" value="1"/>
</dbReference>
<dbReference type="SUPFAM" id="SSF81321">
    <property type="entry name" value="Family A G protein-coupled receptor-like"/>
    <property type="match status" value="1"/>
</dbReference>
<dbReference type="InterPro" id="IPR000276">
    <property type="entry name" value="GPCR_Rhodpsn"/>
</dbReference>
<sequence length="375" mass="41960">MMPVTSNNTNREASNPPFCFSNNISLITNDPVASIYFPSVFCVLGLTSNLIAFVVLIKAFRRTHSRSRSSFLLFLCGLVVTDFMGLLVTGVIVISTRIIDIGWQGLDPHCHLCNFMGMSMVFYGLCPLLLGATMAVERFIGITRPFTRSTNKSNSRVYTTVASVWMTAGVIGLLPFIGLGRYHLQTPGSWCFLNISSEPLDMAFCLVFSLVGLTCLAVSFILNTVSVVTLLRVCCGQNSHQRRRDNEIEMMVQLILIMVIASICWYPLLVFIAQTVLSSSKPVIRSLLLFIRLVTWNQIMDPWVYILFRRAVLKRVYPRLDWSRGSFASIYSSVGTSMRRLTRSSVELSGRLSGQGSPKQEDEVLSMRRFSPPPS</sequence>
<evidence type="ECO:0000256" key="11">
    <source>
        <dbReference type="ARBA" id="ARBA00023180"/>
    </source>
</evidence>
<feature type="transmembrane region" description="Helical" evidence="15">
    <location>
        <begin position="289"/>
        <end position="308"/>
    </location>
</feature>
<dbReference type="Proteomes" id="UP000606274">
    <property type="component" value="Unassembled WGS sequence"/>
</dbReference>
<feature type="transmembrane region" description="Helical" evidence="15">
    <location>
        <begin position="71"/>
        <end position="95"/>
    </location>
</feature>
<dbReference type="GO" id="GO:0005886">
    <property type="term" value="C:plasma membrane"/>
    <property type="evidence" value="ECO:0007669"/>
    <property type="project" value="UniProtKB-SubCell"/>
</dbReference>
<evidence type="ECO:0000313" key="17">
    <source>
        <dbReference type="EMBL" id="KAF7703062.1"/>
    </source>
</evidence>
<evidence type="ECO:0000256" key="15">
    <source>
        <dbReference type="SAM" id="Phobius"/>
    </source>
</evidence>
<dbReference type="PROSITE" id="PS50262">
    <property type="entry name" value="G_PROTEIN_RECEP_F1_2"/>
    <property type="match status" value="1"/>
</dbReference>
<evidence type="ECO:0000256" key="9">
    <source>
        <dbReference type="ARBA" id="ARBA00023157"/>
    </source>
</evidence>
<dbReference type="PRINTS" id="PR00429">
    <property type="entry name" value="THROMBOXANER"/>
</dbReference>
<keyword evidence="12" id="KW-0807">Transducer</keyword>
<evidence type="ECO:0000256" key="14">
    <source>
        <dbReference type="SAM" id="MobiDB-lite"/>
    </source>
</evidence>
<evidence type="ECO:0000256" key="8">
    <source>
        <dbReference type="ARBA" id="ARBA00023136"/>
    </source>
</evidence>
<dbReference type="Gene3D" id="1.20.1070.10">
    <property type="entry name" value="Rhodopsin 7-helix transmembrane proteins"/>
    <property type="match status" value="1"/>
</dbReference>
<dbReference type="EMBL" id="JABFDY010000009">
    <property type="protein sequence ID" value="KAF7703062.1"/>
    <property type="molecule type" value="Genomic_DNA"/>
</dbReference>
<evidence type="ECO:0000256" key="7">
    <source>
        <dbReference type="ARBA" id="ARBA00023040"/>
    </source>
</evidence>
<dbReference type="PROSITE" id="PS00237">
    <property type="entry name" value="G_PROTEIN_RECEP_F1_1"/>
    <property type="match status" value="1"/>
</dbReference>
<dbReference type="InterPro" id="IPR008365">
    <property type="entry name" value="Prostanoid_rcpt"/>
</dbReference>
<dbReference type="Pfam" id="PF00001">
    <property type="entry name" value="7tm_1"/>
    <property type="match status" value="1"/>
</dbReference>
<keyword evidence="3" id="KW-1003">Cell membrane</keyword>
<keyword evidence="4" id="KW-0597">Phosphoprotein</keyword>
<organism evidence="17 18">
    <name type="scientific">Silurus meridionalis</name>
    <name type="common">Southern catfish</name>
    <name type="synonym">Silurus soldatovi meridionalis</name>
    <dbReference type="NCBI Taxonomy" id="175797"/>
    <lineage>
        <taxon>Eukaryota</taxon>
        <taxon>Metazoa</taxon>
        <taxon>Chordata</taxon>
        <taxon>Craniata</taxon>
        <taxon>Vertebrata</taxon>
        <taxon>Euteleostomi</taxon>
        <taxon>Actinopterygii</taxon>
        <taxon>Neopterygii</taxon>
        <taxon>Teleostei</taxon>
        <taxon>Ostariophysi</taxon>
        <taxon>Siluriformes</taxon>
        <taxon>Siluridae</taxon>
        <taxon>Silurus</taxon>
    </lineage>
</organism>
<keyword evidence="7" id="KW-0297">G-protein coupled receptor</keyword>
<feature type="transmembrane region" description="Helical" evidence="15">
    <location>
        <begin position="157"/>
        <end position="180"/>
    </location>
</feature>
<feature type="transmembrane region" description="Helical" evidence="15">
    <location>
        <begin position="200"/>
        <end position="233"/>
    </location>
</feature>
<dbReference type="PANTHER" id="PTHR11866">
    <property type="entry name" value="G-PROTEIN COUPLED RECEPTOR FAMILY 1 MEMBER"/>
    <property type="match status" value="1"/>
</dbReference>
<keyword evidence="10" id="KW-0675">Receptor</keyword>
<dbReference type="PANTHER" id="PTHR11866:SF5">
    <property type="entry name" value="THROMBOXANE A2 RECEPTOR"/>
    <property type="match status" value="1"/>
</dbReference>
<keyword evidence="18" id="KW-1185">Reference proteome</keyword>
<evidence type="ECO:0000256" key="5">
    <source>
        <dbReference type="ARBA" id="ARBA00022692"/>
    </source>
</evidence>
<evidence type="ECO:0000256" key="12">
    <source>
        <dbReference type="ARBA" id="ARBA00023224"/>
    </source>
</evidence>